<feature type="transmembrane region" description="Helical" evidence="7">
    <location>
        <begin position="209"/>
        <end position="228"/>
    </location>
</feature>
<keyword evidence="9" id="KW-1185">Reference proteome</keyword>
<comment type="caution">
    <text evidence="8">The sequence shown here is derived from an EMBL/GenBank/DDBJ whole genome shotgun (WGS) entry which is preliminary data.</text>
</comment>
<evidence type="ECO:0000256" key="1">
    <source>
        <dbReference type="ARBA" id="ARBA00004651"/>
    </source>
</evidence>
<name>A0A840UTH8_9BACT</name>
<keyword evidence="6 7" id="KW-0472">Membrane</keyword>
<gene>
    <name evidence="8" type="ORF">HNQ81_002853</name>
</gene>
<feature type="transmembrane region" description="Helical" evidence="7">
    <location>
        <begin position="170"/>
        <end position="189"/>
    </location>
</feature>
<feature type="transmembrane region" description="Helical" evidence="7">
    <location>
        <begin position="80"/>
        <end position="100"/>
    </location>
</feature>
<evidence type="ECO:0000256" key="2">
    <source>
        <dbReference type="ARBA" id="ARBA00008929"/>
    </source>
</evidence>
<feature type="transmembrane region" description="Helical" evidence="7">
    <location>
        <begin position="380"/>
        <end position="399"/>
    </location>
</feature>
<evidence type="ECO:0000256" key="7">
    <source>
        <dbReference type="SAM" id="Phobius"/>
    </source>
</evidence>
<evidence type="ECO:0000256" key="5">
    <source>
        <dbReference type="ARBA" id="ARBA00022989"/>
    </source>
</evidence>
<sequence>MSVKMRIGLLFSGALFLVAIAAWIYQLQEGLILTNLQNSYSWGLYISGLAFFVGNAAGGLVLTSSIYLFGVKKLKPLAKLGALTAFANVTAAMLIVLPDIGKPIRLYNMLLHPNWMSPLVWDVIVLNLYALASALYLYILLLPELTGRLAWLAIKVDDPQAFSERWAKRFAPVALVFAIGIHVVTSWIFSTQGARDWWFSPVMAPDFVSVAIAVGTTVVLLAAALAYGTGDSYQEAYRTLGLIIFMATCVHIFLMANDLVIHAWYGNTEAHRIMEIAWGNFGLAHLFEVAAPLFGAWLLMRPQVLSSLPRLLLSSGLLIAGVFVHRFLIMPAAYNNIPMTMTPFGLPDSHWSLPIASGRFLPGMSTFIDQYGYFPSLVEIVILLGIMAYAVFLILLAIARLPILSKERI</sequence>
<evidence type="ECO:0000256" key="3">
    <source>
        <dbReference type="ARBA" id="ARBA00022475"/>
    </source>
</evidence>
<dbReference type="PANTHER" id="PTHR34856">
    <property type="entry name" value="PROTEIN NRFD"/>
    <property type="match status" value="1"/>
</dbReference>
<evidence type="ECO:0000313" key="8">
    <source>
        <dbReference type="EMBL" id="MBB5349102.1"/>
    </source>
</evidence>
<feature type="transmembrane region" description="Helical" evidence="7">
    <location>
        <begin position="240"/>
        <end position="265"/>
    </location>
</feature>
<comment type="similarity">
    <text evidence="2">Belongs to the NrfD family.</text>
</comment>
<keyword evidence="5 7" id="KW-1133">Transmembrane helix</keyword>
<dbReference type="InterPro" id="IPR005614">
    <property type="entry name" value="NrfD-like"/>
</dbReference>
<dbReference type="RefSeq" id="WP_183351914.1">
    <property type="nucleotide sequence ID" value="NZ_JACHEO010000019.1"/>
</dbReference>
<protein>
    <submittedName>
        <fullName evidence="8">Molybdopterin-containing oxidoreductase family membrane subunit</fullName>
    </submittedName>
</protein>
<keyword evidence="4 7" id="KW-0812">Transmembrane</keyword>
<feature type="transmembrane region" description="Helical" evidence="7">
    <location>
        <begin position="45"/>
        <end position="68"/>
    </location>
</feature>
<dbReference type="Proteomes" id="UP000539642">
    <property type="component" value="Unassembled WGS sequence"/>
</dbReference>
<feature type="transmembrane region" description="Helical" evidence="7">
    <location>
        <begin position="311"/>
        <end position="334"/>
    </location>
</feature>
<dbReference type="EMBL" id="JACHEO010000019">
    <property type="protein sequence ID" value="MBB5349102.1"/>
    <property type="molecule type" value="Genomic_DNA"/>
</dbReference>
<keyword evidence="3" id="KW-1003">Cell membrane</keyword>
<dbReference type="Pfam" id="PF03916">
    <property type="entry name" value="NrfD"/>
    <property type="match status" value="1"/>
</dbReference>
<evidence type="ECO:0000313" key="9">
    <source>
        <dbReference type="Proteomes" id="UP000539642"/>
    </source>
</evidence>
<dbReference type="PANTHER" id="PTHR34856:SF2">
    <property type="entry name" value="PROTEIN NRFD"/>
    <property type="match status" value="1"/>
</dbReference>
<evidence type="ECO:0000256" key="6">
    <source>
        <dbReference type="ARBA" id="ARBA00023136"/>
    </source>
</evidence>
<reference evidence="8 9" key="1">
    <citation type="submission" date="2020-08" db="EMBL/GenBank/DDBJ databases">
        <title>Genomic Encyclopedia of Type Strains, Phase IV (KMG-IV): sequencing the most valuable type-strain genomes for metagenomic binning, comparative biology and taxonomic classification.</title>
        <authorList>
            <person name="Goeker M."/>
        </authorList>
    </citation>
    <scope>NUCLEOTIDE SEQUENCE [LARGE SCALE GENOMIC DNA]</scope>
    <source>
        <strain evidence="8 9">DSM 28570</strain>
    </source>
</reference>
<organism evidence="8 9">
    <name type="scientific">Desulfoprunum benzoelyticum</name>
    <dbReference type="NCBI Taxonomy" id="1506996"/>
    <lineage>
        <taxon>Bacteria</taxon>
        <taxon>Pseudomonadati</taxon>
        <taxon>Thermodesulfobacteriota</taxon>
        <taxon>Desulfobulbia</taxon>
        <taxon>Desulfobulbales</taxon>
        <taxon>Desulfobulbaceae</taxon>
        <taxon>Desulfoprunum</taxon>
    </lineage>
</organism>
<dbReference type="InterPro" id="IPR052049">
    <property type="entry name" value="Electron_transfer_protein"/>
</dbReference>
<evidence type="ECO:0000256" key="4">
    <source>
        <dbReference type="ARBA" id="ARBA00022692"/>
    </source>
</evidence>
<dbReference type="AlphaFoldDB" id="A0A840UTH8"/>
<comment type="subcellular location">
    <subcellularLocation>
        <location evidence="1">Cell membrane</location>
        <topology evidence="1">Multi-pass membrane protein</topology>
    </subcellularLocation>
</comment>
<proteinExistence type="inferred from homology"/>
<accession>A0A840UTH8</accession>
<dbReference type="GO" id="GO:0005886">
    <property type="term" value="C:plasma membrane"/>
    <property type="evidence" value="ECO:0007669"/>
    <property type="project" value="UniProtKB-SubCell"/>
</dbReference>
<feature type="transmembrane region" description="Helical" evidence="7">
    <location>
        <begin position="277"/>
        <end position="299"/>
    </location>
</feature>
<feature type="transmembrane region" description="Helical" evidence="7">
    <location>
        <begin position="120"/>
        <end position="141"/>
    </location>
</feature>